<dbReference type="EMBL" id="JARJLG010000060">
    <property type="protein sequence ID" value="KAJ7756856.1"/>
    <property type="molecule type" value="Genomic_DNA"/>
</dbReference>
<dbReference type="PRINTS" id="PR00385">
    <property type="entry name" value="P450"/>
</dbReference>
<dbReference type="PANTHER" id="PTHR24305">
    <property type="entry name" value="CYTOCHROME P450"/>
    <property type="match status" value="1"/>
</dbReference>
<dbReference type="GO" id="GO:0020037">
    <property type="term" value="F:heme binding"/>
    <property type="evidence" value="ECO:0007669"/>
    <property type="project" value="InterPro"/>
</dbReference>
<comment type="pathway">
    <text evidence="3">Secondary metabolite biosynthesis; terpenoid biosynthesis.</text>
</comment>
<feature type="binding site" description="axial binding residue" evidence="13">
    <location>
        <position position="487"/>
    </location>
    <ligand>
        <name>heme</name>
        <dbReference type="ChEBI" id="CHEBI:30413"/>
    </ligand>
    <ligandPart>
        <name>Fe</name>
        <dbReference type="ChEBI" id="CHEBI:18248"/>
    </ligandPart>
</feature>
<comment type="similarity">
    <text evidence="4 14">Belongs to the cytochrome P450 family.</text>
</comment>
<evidence type="ECO:0000313" key="15">
    <source>
        <dbReference type="EMBL" id="KAJ7756856.1"/>
    </source>
</evidence>
<dbReference type="Proteomes" id="UP001215280">
    <property type="component" value="Unassembled WGS sequence"/>
</dbReference>
<dbReference type="GO" id="GO:0016020">
    <property type="term" value="C:membrane"/>
    <property type="evidence" value="ECO:0007669"/>
    <property type="project" value="UniProtKB-SubCell"/>
</dbReference>
<comment type="cofactor">
    <cofactor evidence="1 13">
        <name>heme</name>
        <dbReference type="ChEBI" id="CHEBI:30413"/>
    </cofactor>
</comment>
<keyword evidence="9 14" id="KW-0560">Oxidoreductase</keyword>
<dbReference type="SUPFAM" id="SSF48264">
    <property type="entry name" value="Cytochrome P450"/>
    <property type="match status" value="1"/>
</dbReference>
<dbReference type="PANTHER" id="PTHR24305:SF166">
    <property type="entry name" value="CYTOCHROME P450 12A4, MITOCHONDRIAL-RELATED"/>
    <property type="match status" value="1"/>
</dbReference>
<keyword evidence="8" id="KW-1133">Transmembrane helix</keyword>
<evidence type="ECO:0000256" key="13">
    <source>
        <dbReference type="PIRSR" id="PIRSR602401-1"/>
    </source>
</evidence>
<evidence type="ECO:0000256" key="11">
    <source>
        <dbReference type="ARBA" id="ARBA00023033"/>
    </source>
</evidence>
<dbReference type="InterPro" id="IPR050121">
    <property type="entry name" value="Cytochrome_P450_monoxygenase"/>
</dbReference>
<dbReference type="GO" id="GO:0005506">
    <property type="term" value="F:iron ion binding"/>
    <property type="evidence" value="ECO:0007669"/>
    <property type="project" value="InterPro"/>
</dbReference>
<keyword evidence="11 14" id="KW-0503">Monooxygenase</keyword>
<dbReference type="Gene3D" id="1.10.630.10">
    <property type="entry name" value="Cytochrome P450"/>
    <property type="match status" value="1"/>
</dbReference>
<keyword evidence="7 13" id="KW-0479">Metal-binding</keyword>
<evidence type="ECO:0000313" key="16">
    <source>
        <dbReference type="Proteomes" id="UP001215280"/>
    </source>
</evidence>
<evidence type="ECO:0000256" key="6">
    <source>
        <dbReference type="ARBA" id="ARBA00022692"/>
    </source>
</evidence>
<evidence type="ECO:0000256" key="3">
    <source>
        <dbReference type="ARBA" id="ARBA00004721"/>
    </source>
</evidence>
<protein>
    <submittedName>
        <fullName evidence="15">Cytochrome P450</fullName>
    </submittedName>
</protein>
<dbReference type="Pfam" id="PF00067">
    <property type="entry name" value="p450"/>
    <property type="match status" value="1"/>
</dbReference>
<dbReference type="InterPro" id="IPR001128">
    <property type="entry name" value="Cyt_P450"/>
</dbReference>
<evidence type="ECO:0000256" key="9">
    <source>
        <dbReference type="ARBA" id="ARBA00023002"/>
    </source>
</evidence>
<organism evidence="15 16">
    <name type="scientific">Mycena maculata</name>
    <dbReference type="NCBI Taxonomy" id="230809"/>
    <lineage>
        <taxon>Eukaryota</taxon>
        <taxon>Fungi</taxon>
        <taxon>Dikarya</taxon>
        <taxon>Basidiomycota</taxon>
        <taxon>Agaricomycotina</taxon>
        <taxon>Agaricomycetes</taxon>
        <taxon>Agaricomycetidae</taxon>
        <taxon>Agaricales</taxon>
        <taxon>Marasmiineae</taxon>
        <taxon>Mycenaceae</taxon>
        <taxon>Mycena</taxon>
    </lineage>
</organism>
<evidence type="ECO:0000256" key="8">
    <source>
        <dbReference type="ARBA" id="ARBA00022989"/>
    </source>
</evidence>
<keyword evidence="12" id="KW-0472">Membrane</keyword>
<evidence type="ECO:0000256" key="4">
    <source>
        <dbReference type="ARBA" id="ARBA00010617"/>
    </source>
</evidence>
<dbReference type="InterPro" id="IPR002401">
    <property type="entry name" value="Cyt_P450_E_grp-I"/>
</dbReference>
<proteinExistence type="inferred from homology"/>
<evidence type="ECO:0000256" key="5">
    <source>
        <dbReference type="ARBA" id="ARBA00022617"/>
    </source>
</evidence>
<evidence type="ECO:0000256" key="10">
    <source>
        <dbReference type="ARBA" id="ARBA00023004"/>
    </source>
</evidence>
<keyword evidence="10 13" id="KW-0408">Iron</keyword>
<comment type="caution">
    <text evidence="15">The sequence shown here is derived from an EMBL/GenBank/DDBJ whole genome shotgun (WGS) entry which is preliminary data.</text>
</comment>
<reference evidence="15" key="1">
    <citation type="submission" date="2023-03" db="EMBL/GenBank/DDBJ databases">
        <title>Massive genome expansion in bonnet fungi (Mycena s.s.) driven by repeated elements and novel gene families across ecological guilds.</title>
        <authorList>
            <consortium name="Lawrence Berkeley National Laboratory"/>
            <person name="Harder C.B."/>
            <person name="Miyauchi S."/>
            <person name="Viragh M."/>
            <person name="Kuo A."/>
            <person name="Thoen E."/>
            <person name="Andreopoulos B."/>
            <person name="Lu D."/>
            <person name="Skrede I."/>
            <person name="Drula E."/>
            <person name="Henrissat B."/>
            <person name="Morin E."/>
            <person name="Kohler A."/>
            <person name="Barry K."/>
            <person name="LaButti K."/>
            <person name="Morin E."/>
            <person name="Salamov A."/>
            <person name="Lipzen A."/>
            <person name="Mereny Z."/>
            <person name="Hegedus B."/>
            <person name="Baldrian P."/>
            <person name="Stursova M."/>
            <person name="Weitz H."/>
            <person name="Taylor A."/>
            <person name="Grigoriev I.V."/>
            <person name="Nagy L.G."/>
            <person name="Martin F."/>
            <person name="Kauserud H."/>
        </authorList>
    </citation>
    <scope>NUCLEOTIDE SEQUENCE</scope>
    <source>
        <strain evidence="15">CBHHK188m</strain>
    </source>
</reference>
<dbReference type="GO" id="GO:0004497">
    <property type="term" value="F:monooxygenase activity"/>
    <property type="evidence" value="ECO:0007669"/>
    <property type="project" value="UniProtKB-KW"/>
</dbReference>
<sequence length="553" mass="60886">MSNLTNFMAISNAIRSTNIHAIFRSIPSNFGAVDAGILFGSSAILYILIRRFSDRRSTPLKGPPTTFGNFLFGVLPFLRNVPDVGAVYEGWASRYGAVFSVPGLLGSRTICLTDVKAIAHFSAEETYGYVGTPPAKRFNEKLLGRGLFWAEGDSHKRQRRALNPAFSNVAIKNMTSIFFDSAYKAKAAWDAMLESSGPSEGIILEVQLWMNHISLDTIGLAGFSHDFGTLSGNTSNIASIFDAIGSKESVLDTVVFLLSLIVPIVDNVPTVRHSLLNQLTKAMQDLGNGFLETTDANADKSVIGFLMKSVSSEKISHEEVMSQIMFLIVAGYETTAISLTWALIELSRNPAIQTKLRDELLRSGDPTWEELTSHGSLLDAFTCEVLRMHPPLPEIERMAAKDDCLPLSTPIQTARGELVDTVFVRKGQYAKLSVECINRSEALWGPDAKVFNPGRWLDESNGVDQQRAQELQGYRHLLTFSDGPRICLGKVFALTEFKTVLSVLLRNFVFEFPNGPDTAIGRRMGLLPRPGVEGEAGYDVPLRIRHYVPTELA</sequence>
<gene>
    <name evidence="15" type="ORF">DFH07DRAFT_1027149</name>
</gene>
<keyword evidence="6" id="KW-0812">Transmembrane</keyword>
<name>A0AAD7J5S6_9AGAR</name>
<keyword evidence="16" id="KW-1185">Reference proteome</keyword>
<keyword evidence="5 13" id="KW-0349">Heme</keyword>
<evidence type="ECO:0000256" key="12">
    <source>
        <dbReference type="ARBA" id="ARBA00023136"/>
    </source>
</evidence>
<evidence type="ECO:0000256" key="2">
    <source>
        <dbReference type="ARBA" id="ARBA00004370"/>
    </source>
</evidence>
<dbReference type="InterPro" id="IPR017972">
    <property type="entry name" value="Cyt_P450_CS"/>
</dbReference>
<dbReference type="PRINTS" id="PR00463">
    <property type="entry name" value="EP450I"/>
</dbReference>
<evidence type="ECO:0000256" key="7">
    <source>
        <dbReference type="ARBA" id="ARBA00022723"/>
    </source>
</evidence>
<dbReference type="GO" id="GO:0016705">
    <property type="term" value="F:oxidoreductase activity, acting on paired donors, with incorporation or reduction of molecular oxygen"/>
    <property type="evidence" value="ECO:0007669"/>
    <property type="project" value="InterPro"/>
</dbReference>
<evidence type="ECO:0000256" key="14">
    <source>
        <dbReference type="RuleBase" id="RU000461"/>
    </source>
</evidence>
<dbReference type="PROSITE" id="PS00086">
    <property type="entry name" value="CYTOCHROME_P450"/>
    <property type="match status" value="1"/>
</dbReference>
<dbReference type="AlphaFoldDB" id="A0AAD7J5S6"/>
<evidence type="ECO:0000256" key="1">
    <source>
        <dbReference type="ARBA" id="ARBA00001971"/>
    </source>
</evidence>
<accession>A0AAD7J5S6</accession>
<dbReference type="InterPro" id="IPR036396">
    <property type="entry name" value="Cyt_P450_sf"/>
</dbReference>
<comment type="subcellular location">
    <subcellularLocation>
        <location evidence="2">Membrane</location>
    </subcellularLocation>
</comment>